<feature type="transmembrane region" description="Helical" evidence="1">
    <location>
        <begin position="150"/>
        <end position="168"/>
    </location>
</feature>
<accession>A0A512BDM9</accession>
<dbReference type="Pfam" id="PF13858">
    <property type="entry name" value="DUF4199"/>
    <property type="match status" value="1"/>
</dbReference>
<dbReference type="EMBL" id="BJYT01000009">
    <property type="protein sequence ID" value="GEO10044.1"/>
    <property type="molecule type" value="Genomic_DNA"/>
</dbReference>
<proteinExistence type="predicted"/>
<comment type="caution">
    <text evidence="2">The sequence shown here is derived from an EMBL/GenBank/DDBJ whole genome shotgun (WGS) entry which is preliminary data.</text>
</comment>
<reference evidence="2 3" key="1">
    <citation type="submission" date="2019-07" db="EMBL/GenBank/DDBJ databases">
        <title>Whole genome shotgun sequence of Segetibacter aerophilus NBRC 106135.</title>
        <authorList>
            <person name="Hosoyama A."/>
            <person name="Uohara A."/>
            <person name="Ohji S."/>
            <person name="Ichikawa N."/>
        </authorList>
    </citation>
    <scope>NUCLEOTIDE SEQUENCE [LARGE SCALE GENOMIC DNA]</scope>
    <source>
        <strain evidence="2 3">NBRC 106135</strain>
    </source>
</reference>
<keyword evidence="1" id="KW-1133">Transmembrane helix</keyword>
<gene>
    <name evidence="2" type="ORF">SAE01_25400</name>
</gene>
<keyword evidence="1" id="KW-0472">Membrane</keyword>
<protein>
    <recommendedName>
        <fullName evidence="4">DUF4199 domain-containing protein</fullName>
    </recommendedName>
</protein>
<name>A0A512BDM9_9BACT</name>
<evidence type="ECO:0000313" key="2">
    <source>
        <dbReference type="EMBL" id="GEO10044.1"/>
    </source>
</evidence>
<evidence type="ECO:0000256" key="1">
    <source>
        <dbReference type="SAM" id="Phobius"/>
    </source>
</evidence>
<organism evidence="2 3">
    <name type="scientific">Segetibacter aerophilus</name>
    <dbReference type="NCBI Taxonomy" id="670293"/>
    <lineage>
        <taxon>Bacteria</taxon>
        <taxon>Pseudomonadati</taxon>
        <taxon>Bacteroidota</taxon>
        <taxon>Chitinophagia</taxon>
        <taxon>Chitinophagales</taxon>
        <taxon>Chitinophagaceae</taxon>
        <taxon>Segetibacter</taxon>
    </lineage>
</organism>
<evidence type="ECO:0000313" key="3">
    <source>
        <dbReference type="Proteomes" id="UP000321513"/>
    </source>
</evidence>
<feature type="transmembrane region" description="Helical" evidence="1">
    <location>
        <begin position="12"/>
        <end position="32"/>
    </location>
</feature>
<sequence length="179" mass="20552">MKDNKNISTGVTYGVIIGLIYVLILFFRWSAATNLIKFGLYSFLGYLAILVLLCVEAVQRRKLDEGFINLKSLFQTLFISVLIFELFYSIYTYIHLKYIDPTVADRMREGMQEMFDKVGDQMSDEDKEKAMERMGDIKKVTELPQMIKSYLSSVAITGVFALIISAIVKKKKPVFEEVN</sequence>
<keyword evidence="3" id="KW-1185">Reference proteome</keyword>
<dbReference type="OrthoDB" id="664023at2"/>
<dbReference type="Proteomes" id="UP000321513">
    <property type="component" value="Unassembled WGS sequence"/>
</dbReference>
<feature type="transmembrane region" description="Helical" evidence="1">
    <location>
        <begin position="70"/>
        <end position="91"/>
    </location>
</feature>
<feature type="transmembrane region" description="Helical" evidence="1">
    <location>
        <begin position="38"/>
        <end position="58"/>
    </location>
</feature>
<evidence type="ECO:0008006" key="4">
    <source>
        <dbReference type="Google" id="ProtNLM"/>
    </source>
</evidence>
<dbReference type="AlphaFoldDB" id="A0A512BDM9"/>
<keyword evidence="1" id="KW-0812">Transmembrane</keyword>
<dbReference type="InterPro" id="IPR025250">
    <property type="entry name" value="DUF4199"/>
</dbReference>
<dbReference type="RefSeq" id="WP_147204165.1">
    <property type="nucleotide sequence ID" value="NZ_BJYT01000009.1"/>
</dbReference>